<evidence type="ECO:0000256" key="2">
    <source>
        <dbReference type="ARBA" id="ARBA00008548"/>
    </source>
</evidence>
<keyword evidence="4" id="KW-0805">Transcription regulation</keyword>
<feature type="region of interest" description="Disordered" evidence="10">
    <location>
        <begin position="733"/>
        <end position="760"/>
    </location>
</feature>
<dbReference type="AlphaFoldDB" id="A0A1B6F9D0"/>
<evidence type="ECO:0000256" key="9">
    <source>
        <dbReference type="SAM" id="Coils"/>
    </source>
</evidence>
<protein>
    <recommendedName>
        <fullName evidence="11">Cysteine/serine-rich nuclear protein N-terminal domain-containing protein</fullName>
    </recommendedName>
</protein>
<name>A0A1B6F9D0_9HEMI</name>
<evidence type="ECO:0000313" key="12">
    <source>
        <dbReference type="EMBL" id="JAS46806.1"/>
    </source>
</evidence>
<keyword evidence="7" id="KW-0804">Transcription</keyword>
<evidence type="ECO:0000256" key="6">
    <source>
        <dbReference type="ARBA" id="ARBA00023159"/>
    </source>
</evidence>
<reference evidence="12" key="1">
    <citation type="submission" date="2015-11" db="EMBL/GenBank/DDBJ databases">
        <title>De novo transcriptome assembly of four potential Pierce s Disease insect vectors from Arizona vineyards.</title>
        <authorList>
            <person name="Tassone E.E."/>
        </authorList>
    </citation>
    <scope>NUCLEOTIDE SEQUENCE</scope>
</reference>
<evidence type="ECO:0000256" key="4">
    <source>
        <dbReference type="ARBA" id="ARBA00023015"/>
    </source>
</evidence>
<gene>
    <name evidence="12" type="ORF">g.31492</name>
</gene>
<dbReference type="GO" id="GO:0043565">
    <property type="term" value="F:sequence-specific DNA binding"/>
    <property type="evidence" value="ECO:0007669"/>
    <property type="project" value="TreeGrafter"/>
</dbReference>
<keyword evidence="5" id="KW-0238">DNA-binding</keyword>
<dbReference type="PANTHER" id="PTHR13580">
    <property type="entry name" value="TGF-BETA INDUCED APOPTOSIS PROTEIN"/>
    <property type="match status" value="1"/>
</dbReference>
<dbReference type="GO" id="GO:0006915">
    <property type="term" value="P:apoptotic process"/>
    <property type="evidence" value="ECO:0007669"/>
    <property type="project" value="UniProtKB-KW"/>
</dbReference>
<proteinExistence type="inferred from homology"/>
<dbReference type="EMBL" id="GECZ01022963">
    <property type="protein sequence ID" value="JAS46806.1"/>
    <property type="molecule type" value="Transcribed_RNA"/>
</dbReference>
<organism evidence="12">
    <name type="scientific">Cuerna arida</name>
    <dbReference type="NCBI Taxonomy" id="1464854"/>
    <lineage>
        <taxon>Eukaryota</taxon>
        <taxon>Metazoa</taxon>
        <taxon>Ecdysozoa</taxon>
        <taxon>Arthropoda</taxon>
        <taxon>Hexapoda</taxon>
        <taxon>Insecta</taxon>
        <taxon>Pterygota</taxon>
        <taxon>Neoptera</taxon>
        <taxon>Paraneoptera</taxon>
        <taxon>Hemiptera</taxon>
        <taxon>Auchenorrhyncha</taxon>
        <taxon>Membracoidea</taxon>
        <taxon>Cicadellidae</taxon>
        <taxon>Cicadellinae</taxon>
        <taxon>Proconiini</taxon>
        <taxon>Cuerna</taxon>
    </lineage>
</organism>
<dbReference type="InterPro" id="IPR031972">
    <property type="entry name" value="CSRNP_N"/>
</dbReference>
<evidence type="ECO:0000256" key="3">
    <source>
        <dbReference type="ARBA" id="ARBA00022703"/>
    </source>
</evidence>
<evidence type="ECO:0000256" key="8">
    <source>
        <dbReference type="ARBA" id="ARBA00023242"/>
    </source>
</evidence>
<feature type="domain" description="Cysteine/serine-rich nuclear protein N-terminal" evidence="11">
    <location>
        <begin position="668"/>
        <end position="867"/>
    </location>
</feature>
<sequence length="1034" mass="113711">MDCNLFNKNVENNSSERTVTVIGQSCSKDDSNTSYTCEKISVKFESTVTSNKTKFARSFDDTKTASDSQISSDVNLGQSSILNSVPVDHKISCNTNIKSSLSSVNISKVSDSFTVKNNIEQEECKIISDNSVTSNSDKATCDTPNVKKEIENQGPVNVCSQEINQLSAEELQLSSLEKNLKLSEGTDPAQAKSFKSDLTHVQLPLSCGDETGISNYLSKETEEAVETSFNVGSADLTPTDPTAKACQDIVTPVTLDDLGCLKVNKTELNLEVELSKNELCVTNLHCNIKEEDLEGSVLSCSKIVLDANSSLILSKNPVNEIATESIFSDDLQKHLTKEKLPSQETAFLSDSFKNPYNSFQGNRAAYVTAASSNSLNGHFQEKICYPEDASGSNPFLTSSIDTNTTQVVKSHLSFPYDHETYFTVCPVATTSCHSSFYSNNQVKSLTTDKNLLIENKSKYNFDPSEDIALRLSASENSLGSRSIYTLASCNIQNKVHTSTGVQISSEVGNPIGLLNSFSNELSSPKLTIEYNINNETCPVEKEVLGFACDKDMGSKHSVNINNNINKLDSSSAGVCFGNKEDTFLSEFPPDRSDGSDSGLGSEIVDERIALRTDSQSSDELDGAISNQWVTAKSDVPALPSTSKHPRVAKSSLKRPRANGEDEPSAKKIKKSIDFENVSIFYFPRTQGFICVPSQGGSTLGMSWTHSHAQTFTLMEHAAEQRRLHRHLVAQLRTASNVTSSSSDSDTDEPPSESEPDSNYYFLQPVPTRQRRAMLRAAGVHKIDSVEKDECRDIRTSREFCGCACKGYCDPDTCACSLAGIKCQVDRLNFPCGCTRDGCGNSSGRIEFNPVRVRTHFIHTLMRLDLEKKQAQEEEEAAQRRQVNLSLRDSAESCAHSGNFPEFPYRDSLYSYDGYDSQNSTFSYGYSGYMPTYEHTDVSDFVSPGLEFQQSSYQSFSSTANFPSVDNNHYTNNETKLESFSELLQGRYTDGDAELPSAAESHSRSQEKPCQTTDECQNENFGEIIKKTMVESVTG</sequence>
<feature type="compositionally biased region" description="Basic and acidic residues" evidence="10">
    <location>
        <begin position="657"/>
        <end position="666"/>
    </location>
</feature>
<keyword evidence="9" id="KW-0175">Coiled coil</keyword>
<dbReference type="Pfam" id="PF16019">
    <property type="entry name" value="CSRNP_N"/>
    <property type="match status" value="1"/>
</dbReference>
<comment type="similarity">
    <text evidence="2">Belongs to the AXUD1 family.</text>
</comment>
<feature type="compositionally biased region" description="Basic residues" evidence="10">
    <location>
        <begin position="643"/>
        <end position="656"/>
    </location>
</feature>
<comment type="subcellular location">
    <subcellularLocation>
        <location evidence="1">Nucleus</location>
    </subcellularLocation>
</comment>
<feature type="region of interest" description="Disordered" evidence="10">
    <location>
        <begin position="992"/>
        <end position="1016"/>
    </location>
</feature>
<dbReference type="PRINTS" id="PR02031">
    <property type="entry name" value="CYSSERRICHNP"/>
</dbReference>
<evidence type="ECO:0000259" key="11">
    <source>
        <dbReference type="Pfam" id="PF16019"/>
    </source>
</evidence>
<dbReference type="GO" id="GO:0005634">
    <property type="term" value="C:nucleus"/>
    <property type="evidence" value="ECO:0007669"/>
    <property type="project" value="UniProtKB-SubCell"/>
</dbReference>
<keyword evidence="8" id="KW-0539">Nucleus</keyword>
<evidence type="ECO:0000256" key="7">
    <source>
        <dbReference type="ARBA" id="ARBA00023163"/>
    </source>
</evidence>
<dbReference type="GO" id="GO:0000981">
    <property type="term" value="F:DNA-binding transcription factor activity, RNA polymerase II-specific"/>
    <property type="evidence" value="ECO:0007669"/>
    <property type="project" value="TreeGrafter"/>
</dbReference>
<evidence type="ECO:0000256" key="10">
    <source>
        <dbReference type="SAM" id="MobiDB-lite"/>
    </source>
</evidence>
<evidence type="ECO:0000256" key="1">
    <source>
        <dbReference type="ARBA" id="ARBA00004123"/>
    </source>
</evidence>
<dbReference type="InterPro" id="IPR023260">
    <property type="entry name" value="Cys/Ser-rich_nuc_prot"/>
</dbReference>
<dbReference type="PANTHER" id="PTHR13580:SF9">
    <property type="entry name" value="AXIN1 UP-REGULATED 1, ISOFORM A"/>
    <property type="match status" value="1"/>
</dbReference>
<feature type="compositionally biased region" description="Polar residues" evidence="10">
    <location>
        <begin position="1007"/>
        <end position="1016"/>
    </location>
</feature>
<keyword evidence="3" id="KW-0053">Apoptosis</keyword>
<feature type="coiled-coil region" evidence="9">
    <location>
        <begin position="860"/>
        <end position="887"/>
    </location>
</feature>
<feature type="compositionally biased region" description="Acidic residues" evidence="10">
    <location>
        <begin position="744"/>
        <end position="755"/>
    </location>
</feature>
<evidence type="ECO:0000256" key="5">
    <source>
        <dbReference type="ARBA" id="ARBA00023125"/>
    </source>
</evidence>
<feature type="region of interest" description="Disordered" evidence="10">
    <location>
        <begin position="635"/>
        <end position="666"/>
    </location>
</feature>
<accession>A0A1B6F9D0</accession>
<keyword evidence="6" id="KW-0010">Activator</keyword>